<gene>
    <name evidence="2" type="ORF">GCM10010123_27300</name>
</gene>
<organism evidence="2 3">
    <name type="scientific">Pilimelia anulata</name>
    <dbReference type="NCBI Taxonomy" id="53371"/>
    <lineage>
        <taxon>Bacteria</taxon>
        <taxon>Bacillati</taxon>
        <taxon>Actinomycetota</taxon>
        <taxon>Actinomycetes</taxon>
        <taxon>Micromonosporales</taxon>
        <taxon>Micromonosporaceae</taxon>
        <taxon>Pilimelia</taxon>
    </lineage>
</organism>
<dbReference type="SUPFAM" id="SSF56601">
    <property type="entry name" value="beta-lactamase/transpeptidase-like"/>
    <property type="match status" value="1"/>
</dbReference>
<dbReference type="EMBL" id="BMQB01000005">
    <property type="protein sequence ID" value="GGJ95962.1"/>
    <property type="molecule type" value="Genomic_DNA"/>
</dbReference>
<dbReference type="Gene3D" id="3.40.710.10">
    <property type="entry name" value="DD-peptidase/beta-lactamase superfamily"/>
    <property type="match status" value="1"/>
</dbReference>
<dbReference type="InterPro" id="IPR012338">
    <property type="entry name" value="Beta-lactam/transpept-like"/>
</dbReference>
<dbReference type="InterPro" id="IPR001466">
    <property type="entry name" value="Beta-lactam-related"/>
</dbReference>
<feature type="domain" description="Beta-lactamase-related" evidence="1">
    <location>
        <begin position="52"/>
        <end position="316"/>
    </location>
</feature>
<dbReference type="Pfam" id="PF00144">
    <property type="entry name" value="Beta-lactamase"/>
    <property type="match status" value="1"/>
</dbReference>
<dbReference type="RefSeq" id="WP_189170491.1">
    <property type="nucleotide sequence ID" value="NZ_BMQB01000005.1"/>
</dbReference>
<reference evidence="2" key="1">
    <citation type="journal article" date="2014" name="Int. J. Syst. Evol. Microbiol.">
        <title>Complete genome sequence of Corynebacterium casei LMG S-19264T (=DSM 44701T), isolated from a smear-ripened cheese.</title>
        <authorList>
            <consortium name="US DOE Joint Genome Institute (JGI-PGF)"/>
            <person name="Walter F."/>
            <person name="Albersmeier A."/>
            <person name="Kalinowski J."/>
            <person name="Ruckert C."/>
        </authorList>
    </citation>
    <scope>NUCLEOTIDE SEQUENCE</scope>
    <source>
        <strain evidence="2">JCM 3090</strain>
    </source>
</reference>
<evidence type="ECO:0000313" key="2">
    <source>
        <dbReference type="EMBL" id="GGJ95962.1"/>
    </source>
</evidence>
<dbReference type="GO" id="GO:0016787">
    <property type="term" value="F:hydrolase activity"/>
    <property type="evidence" value="ECO:0007669"/>
    <property type="project" value="UniProtKB-KW"/>
</dbReference>
<evidence type="ECO:0000259" key="1">
    <source>
        <dbReference type="Pfam" id="PF00144"/>
    </source>
</evidence>
<dbReference type="Proteomes" id="UP000649739">
    <property type="component" value="Unassembled WGS sequence"/>
</dbReference>
<dbReference type="PANTHER" id="PTHR43283">
    <property type="entry name" value="BETA-LACTAMASE-RELATED"/>
    <property type="match status" value="1"/>
</dbReference>
<comment type="caution">
    <text evidence="2">The sequence shown here is derived from an EMBL/GenBank/DDBJ whole genome shotgun (WGS) entry which is preliminary data.</text>
</comment>
<protein>
    <submittedName>
        <fullName evidence="2">Serine hydrolase</fullName>
    </submittedName>
</protein>
<sequence>MAEFYIDNAARAFRGDPDEGWQATAGFAPAGVDVASLNESADWFDGVKNSRSLIVVRGGRLVYERYFHGSSPQQSNNVHSASKSILQAVYGIALGRGHIPSYDVPIGHYLPAAIAAGGKKAGITIRHLLTMRSGLAWSEDETEYEIEGEDDWIEAILDQPLAATPGTRFHYSTGDTHLLSAVLQAATGATLERYATDYLFTPLGIGHQAWGCDPQGIASGGCNVFLPARALARFGELYLRNGVWNGWQVVPPEAIAFSRTYSGHKEKDPRYQYGALWWLSTVQGHAVQFAWGWGGQYVAVIPSLDLVFSSTQDTTGKPKKVEERELDILAFLDEDILPAVS</sequence>
<dbReference type="AlphaFoldDB" id="A0A8J3FA66"/>
<dbReference type="InterPro" id="IPR050789">
    <property type="entry name" value="Diverse_Enzym_Activities"/>
</dbReference>
<name>A0A8J3FA66_9ACTN</name>
<keyword evidence="2" id="KW-0378">Hydrolase</keyword>
<dbReference type="PANTHER" id="PTHR43283:SF7">
    <property type="entry name" value="BETA-LACTAMASE-RELATED DOMAIN-CONTAINING PROTEIN"/>
    <property type="match status" value="1"/>
</dbReference>
<keyword evidence="3" id="KW-1185">Reference proteome</keyword>
<proteinExistence type="predicted"/>
<accession>A0A8J3FA66</accession>
<evidence type="ECO:0000313" key="3">
    <source>
        <dbReference type="Proteomes" id="UP000649739"/>
    </source>
</evidence>
<reference evidence="2" key="2">
    <citation type="submission" date="2020-09" db="EMBL/GenBank/DDBJ databases">
        <authorList>
            <person name="Sun Q."/>
            <person name="Ohkuma M."/>
        </authorList>
    </citation>
    <scope>NUCLEOTIDE SEQUENCE</scope>
    <source>
        <strain evidence="2">JCM 3090</strain>
    </source>
</reference>